<dbReference type="InterPro" id="IPR043502">
    <property type="entry name" value="DNA/RNA_pol_sf"/>
</dbReference>
<dbReference type="SUPFAM" id="SSF56672">
    <property type="entry name" value="DNA/RNA polymerases"/>
    <property type="match status" value="1"/>
</dbReference>
<accession>U6JN00</accession>
<evidence type="ECO:0000313" key="3">
    <source>
        <dbReference type="EMBL" id="EUB59227.1"/>
    </source>
</evidence>
<dbReference type="OMA" id="HDEAFKG"/>
<dbReference type="PANTHER" id="PTHR33064:SF37">
    <property type="entry name" value="RIBONUCLEASE H"/>
    <property type="match status" value="1"/>
</dbReference>
<dbReference type="Gene3D" id="3.30.70.270">
    <property type="match status" value="1"/>
</dbReference>
<dbReference type="RefSeq" id="XP_024350423.1">
    <property type="nucleotide sequence ID" value="XM_024495204.1"/>
</dbReference>
<reference evidence="6" key="4">
    <citation type="submission" date="2020-10" db="UniProtKB">
        <authorList>
            <consortium name="WormBaseParasite"/>
        </authorList>
    </citation>
    <scope>IDENTIFICATION</scope>
</reference>
<sequence>MRTWPKPTNQTELRRLLSLANYYRRFVNDFAKICSRPHKLIERQAKKNFKLEEAHDEAFKGLKRMLYSAPILALSNFESDAPPLVLHTDASDIDVDGVLSQRDKEAKE</sequence>
<organism evidence="3 4">
    <name type="scientific">Echinococcus granulosus</name>
    <name type="common">Hydatid tapeworm</name>
    <dbReference type="NCBI Taxonomy" id="6210"/>
    <lineage>
        <taxon>Eukaryota</taxon>
        <taxon>Metazoa</taxon>
        <taxon>Spiralia</taxon>
        <taxon>Lophotrochozoa</taxon>
        <taxon>Platyhelminthes</taxon>
        <taxon>Cestoda</taxon>
        <taxon>Eucestoda</taxon>
        <taxon>Cyclophyllidea</taxon>
        <taxon>Taeniidae</taxon>
        <taxon>Echinococcus</taxon>
        <taxon>Echinococcus granulosus group</taxon>
    </lineage>
</organism>
<gene>
    <name evidence="3 6" type="ORF">EGR_05955</name>
    <name evidence="2" type="ORF">EgrG_002036400</name>
</gene>
<reference evidence="3 4" key="1">
    <citation type="journal article" date="2013" name="Nat. Genet.">
        <title>The genome of the hydatid tapeworm Echinococcus granulosus.</title>
        <authorList>
            <person name="Zheng H."/>
            <person name="Zhang W."/>
            <person name="Zhang L."/>
            <person name="Zhang Z."/>
            <person name="Li J."/>
            <person name="Lu G."/>
            <person name="Zhu Y."/>
            <person name="Wang Y."/>
            <person name="Huang Y."/>
            <person name="Liu J."/>
            <person name="Kang H."/>
            <person name="Chen J."/>
            <person name="Wang L."/>
            <person name="Chen A."/>
            <person name="Yu S."/>
            <person name="Gao Z."/>
            <person name="Jin L."/>
            <person name="Gu W."/>
            <person name="Wang Z."/>
            <person name="Zhao L."/>
            <person name="Shi B."/>
            <person name="Wen H."/>
            <person name="Lin R."/>
            <person name="Jones M.K."/>
            <person name="Brejova B."/>
            <person name="Vinar T."/>
            <person name="Zhao G."/>
            <person name="McManus D.P."/>
            <person name="Chen Z."/>
            <person name="Zhou Y."/>
            <person name="Wang S."/>
        </authorList>
    </citation>
    <scope>NUCLEOTIDE SEQUENCE [LARGE SCALE GENOMIC DNA]</scope>
</reference>
<evidence type="ECO:0000313" key="2">
    <source>
        <dbReference type="EMBL" id="CDS23201.1"/>
    </source>
</evidence>
<name>U6JN00_ECHGR</name>
<evidence type="ECO:0000259" key="1">
    <source>
        <dbReference type="Pfam" id="PF17919"/>
    </source>
</evidence>
<protein>
    <submittedName>
        <fullName evidence="2">Retrotransposable element Tf2 155 kDa protein</fullName>
    </submittedName>
    <submittedName>
        <fullName evidence="3">Retrovirus-related Pol polyprotein</fullName>
    </submittedName>
</protein>
<evidence type="ECO:0000313" key="6">
    <source>
        <dbReference type="WBParaSite" id="EgrG_002036400"/>
    </source>
</evidence>
<evidence type="ECO:0000313" key="4">
    <source>
        <dbReference type="Proteomes" id="UP000019149"/>
    </source>
</evidence>
<dbReference type="EMBL" id="APAU02000048">
    <property type="protein sequence ID" value="EUB59227.1"/>
    <property type="molecule type" value="Genomic_DNA"/>
</dbReference>
<dbReference type="KEGG" id="egl:EGR_05955"/>
<dbReference type="FunFam" id="3.30.70.270:FF:000020">
    <property type="entry name" value="Transposon Tf2-6 polyprotein-like Protein"/>
    <property type="match status" value="1"/>
</dbReference>
<dbReference type="GeneID" id="36341670"/>
<dbReference type="InterPro" id="IPR051320">
    <property type="entry name" value="Viral_Replic_Matur_Polypro"/>
</dbReference>
<dbReference type="Proteomes" id="UP000492820">
    <property type="component" value="Unassembled WGS sequence"/>
</dbReference>
<dbReference type="CTD" id="36341670"/>
<reference evidence="2 5" key="2">
    <citation type="journal article" date="2013" name="Nature">
        <title>The genomes of four tapeworm species reveal adaptations to parasitism.</title>
        <authorList>
            <person name="Tsai I.J."/>
            <person name="Zarowiecki M."/>
            <person name="Holroyd N."/>
            <person name="Garciarrubio A."/>
            <person name="Sanchez-Flores A."/>
            <person name="Brooks K.L."/>
            <person name="Tracey A."/>
            <person name="Bobes R.J."/>
            <person name="Fragoso G."/>
            <person name="Sciutto E."/>
            <person name="Aslett M."/>
            <person name="Beasley H."/>
            <person name="Bennett H.M."/>
            <person name="Cai J."/>
            <person name="Camicia F."/>
            <person name="Clark R."/>
            <person name="Cucher M."/>
            <person name="De Silva N."/>
            <person name="Day T.A."/>
            <person name="Deplazes P."/>
            <person name="Estrada K."/>
            <person name="Fernandez C."/>
            <person name="Holland P.W."/>
            <person name="Hou J."/>
            <person name="Hu S."/>
            <person name="Huckvale T."/>
            <person name="Hung S.S."/>
            <person name="Kamenetzky L."/>
            <person name="Keane J.A."/>
            <person name="Kiss F."/>
            <person name="Koziol U."/>
            <person name="Lambert O."/>
            <person name="Liu K."/>
            <person name="Luo X."/>
            <person name="Luo Y."/>
            <person name="Macchiaroli N."/>
            <person name="Nichol S."/>
            <person name="Paps J."/>
            <person name="Parkinson J."/>
            <person name="Pouchkina-Stantcheva N."/>
            <person name="Riddiford N."/>
            <person name="Rosenzvit M."/>
            <person name="Salinas G."/>
            <person name="Wasmuth J.D."/>
            <person name="Zamanian M."/>
            <person name="Zheng Y."/>
            <person name="Cai X."/>
            <person name="Soberon X."/>
            <person name="Olson P.D."/>
            <person name="Laclette J.P."/>
            <person name="Brehm K."/>
            <person name="Berriman M."/>
            <person name="Garciarrubio A."/>
            <person name="Bobes R.J."/>
            <person name="Fragoso G."/>
            <person name="Sanchez-Flores A."/>
            <person name="Estrada K."/>
            <person name="Cevallos M.A."/>
            <person name="Morett E."/>
            <person name="Gonzalez V."/>
            <person name="Portillo T."/>
            <person name="Ochoa-Leyva A."/>
            <person name="Jose M.V."/>
            <person name="Sciutto E."/>
            <person name="Landa A."/>
            <person name="Jimenez L."/>
            <person name="Valdes V."/>
            <person name="Carrero J.C."/>
            <person name="Larralde C."/>
            <person name="Morales-Montor J."/>
            <person name="Limon-Lason J."/>
            <person name="Soberon X."/>
            <person name="Laclette J.P."/>
        </authorList>
    </citation>
    <scope>NUCLEOTIDE SEQUENCE [LARGE SCALE GENOMIC DNA]</scope>
</reference>
<evidence type="ECO:0000313" key="5">
    <source>
        <dbReference type="Proteomes" id="UP000492820"/>
    </source>
</evidence>
<proteinExistence type="predicted"/>
<dbReference type="Proteomes" id="UP000019149">
    <property type="component" value="Unassembled WGS sequence"/>
</dbReference>
<dbReference type="InterPro" id="IPR041577">
    <property type="entry name" value="RT_RNaseH_2"/>
</dbReference>
<dbReference type="Pfam" id="PF17919">
    <property type="entry name" value="RT_RNaseH_2"/>
    <property type="match status" value="1"/>
</dbReference>
<dbReference type="InterPro" id="IPR043128">
    <property type="entry name" value="Rev_trsase/Diguanyl_cyclase"/>
</dbReference>
<feature type="domain" description="Reverse transcriptase/retrotransposon-derived protein RNase H-like" evidence="1">
    <location>
        <begin position="52"/>
        <end position="107"/>
    </location>
</feature>
<dbReference type="EMBL" id="LK028589">
    <property type="protein sequence ID" value="CDS23201.1"/>
    <property type="molecule type" value="Genomic_DNA"/>
</dbReference>
<dbReference type="AlphaFoldDB" id="U6JN00"/>
<keyword evidence="4" id="KW-1185">Reference proteome</keyword>
<dbReference type="PANTHER" id="PTHR33064">
    <property type="entry name" value="POL PROTEIN"/>
    <property type="match status" value="1"/>
</dbReference>
<dbReference type="STRING" id="6210.U6JN00"/>
<reference evidence="2" key="3">
    <citation type="submission" date="2014-06" db="EMBL/GenBank/DDBJ databases">
        <authorList>
            <person name="Aslett M."/>
        </authorList>
    </citation>
    <scope>NUCLEOTIDE SEQUENCE</scope>
</reference>
<dbReference type="WBParaSite" id="EgrG_002036400">
    <property type="protein sequence ID" value="EgrG_002036400"/>
    <property type="gene ID" value="EgrG_002036400"/>
</dbReference>
<dbReference type="OrthoDB" id="116078at2759"/>